<dbReference type="Pfam" id="PF01709">
    <property type="entry name" value="Transcrip_reg"/>
    <property type="match status" value="1"/>
</dbReference>
<dbReference type="InterPro" id="IPR017856">
    <property type="entry name" value="Integrase-like_N"/>
</dbReference>
<evidence type="ECO:0000256" key="3">
    <source>
        <dbReference type="ARBA" id="ARBA00023015"/>
    </source>
</evidence>
<dbReference type="NCBIfam" id="NF009044">
    <property type="entry name" value="PRK12378.1"/>
    <property type="match status" value="1"/>
</dbReference>
<accession>A0A1L8CXZ7</accession>
<dbReference type="PANTHER" id="PTHR12532:SF6">
    <property type="entry name" value="TRANSCRIPTIONAL REGULATORY PROTEIN YEBC-RELATED"/>
    <property type="match status" value="1"/>
</dbReference>
<name>A0A1L8CXZ7_9THEO</name>
<dbReference type="FunFam" id="1.10.10.200:FF:000002">
    <property type="entry name" value="Probable transcriptional regulatory protein CLM62_37755"/>
    <property type="match status" value="1"/>
</dbReference>
<dbReference type="EMBL" id="BDJK01000055">
    <property type="protein sequence ID" value="GAV23767.1"/>
    <property type="molecule type" value="Genomic_DNA"/>
</dbReference>
<evidence type="ECO:0000313" key="10">
    <source>
        <dbReference type="Proteomes" id="UP000187485"/>
    </source>
</evidence>
<proteinExistence type="inferred from homology"/>
<dbReference type="OrthoDB" id="9781053at2"/>
<evidence type="ECO:0000313" key="9">
    <source>
        <dbReference type="EMBL" id="GAV23767.1"/>
    </source>
</evidence>
<evidence type="ECO:0000256" key="4">
    <source>
        <dbReference type="ARBA" id="ARBA00023125"/>
    </source>
</evidence>
<dbReference type="PANTHER" id="PTHR12532">
    <property type="entry name" value="TRANSLATIONAL ACTIVATOR OF CYTOCHROME C OXIDASE 1"/>
    <property type="match status" value="1"/>
</dbReference>
<keyword evidence="4 6" id="KW-0238">DNA-binding</keyword>
<keyword evidence="3 6" id="KW-0805">Transcription regulation</keyword>
<dbReference type="InterPro" id="IPR002876">
    <property type="entry name" value="Transcrip_reg_TACO1-like"/>
</dbReference>
<dbReference type="HAMAP" id="MF_00693">
    <property type="entry name" value="Transcrip_reg_TACO1"/>
    <property type="match status" value="1"/>
</dbReference>
<gene>
    <name evidence="9" type="ORF">cpu_22770</name>
</gene>
<comment type="similarity">
    <text evidence="1 6">Belongs to the TACO1 family.</text>
</comment>
<dbReference type="Proteomes" id="UP000187485">
    <property type="component" value="Unassembled WGS sequence"/>
</dbReference>
<evidence type="ECO:0000256" key="2">
    <source>
        <dbReference type="ARBA" id="ARBA00022490"/>
    </source>
</evidence>
<dbReference type="SUPFAM" id="SSF75625">
    <property type="entry name" value="YebC-like"/>
    <property type="match status" value="1"/>
</dbReference>
<protein>
    <recommendedName>
        <fullName evidence="6">Probable transcriptional regulatory protein cpu_22770</fullName>
    </recommendedName>
</protein>
<dbReference type="Gene3D" id="1.10.10.200">
    <property type="match status" value="1"/>
</dbReference>
<sequence>MAGHSKWANIKHRKEKMDSVRGKIFTKLAREIMVAARLGGGDPEANPRLKAAIARAREANIPNENIQRAILKGTGELGAENYEEVFYEGYGPGGVAILLKIMTDNRNRTAGEIRHLFSKHGGNMGEAGSVQWIFEEKGYITVLKEENPGVTEEELLLMVLEAGAEDLKDDGEQFEIITSPESFENVKEALISSNIKTSVAEITMLPKTTVPVSGDDAQKLLKLLDLFEDHDDVQEVYANFELVD</sequence>
<dbReference type="InterPro" id="IPR026564">
    <property type="entry name" value="Transcrip_reg_TACO1-like_dom3"/>
</dbReference>
<evidence type="ECO:0000256" key="5">
    <source>
        <dbReference type="ARBA" id="ARBA00023163"/>
    </source>
</evidence>
<dbReference type="NCBIfam" id="NF001030">
    <property type="entry name" value="PRK00110.1"/>
    <property type="match status" value="1"/>
</dbReference>
<dbReference type="GO" id="GO:0006355">
    <property type="term" value="P:regulation of DNA-templated transcription"/>
    <property type="evidence" value="ECO:0007669"/>
    <property type="project" value="UniProtKB-UniRule"/>
</dbReference>
<dbReference type="RefSeq" id="WP_075860154.1">
    <property type="nucleotide sequence ID" value="NZ_BDJK01000055.1"/>
</dbReference>
<reference evidence="10" key="1">
    <citation type="submission" date="2016-12" db="EMBL/GenBank/DDBJ databases">
        <title>Draft Genome Sequences od Carboxydothermus pertinax and islandicus, Hydrogenogenic Carboxydotrophic Bacteria.</title>
        <authorList>
            <person name="Fukuyama Y."/>
            <person name="Ohmae K."/>
            <person name="Yoneda Y."/>
            <person name="Yoshida T."/>
            <person name="Sako Y."/>
        </authorList>
    </citation>
    <scope>NUCLEOTIDE SEQUENCE [LARGE SCALE GENOMIC DNA]</scope>
    <source>
        <strain evidence="10">Ug1</strain>
    </source>
</reference>
<evidence type="ECO:0000256" key="1">
    <source>
        <dbReference type="ARBA" id="ARBA00008724"/>
    </source>
</evidence>
<dbReference type="Gene3D" id="3.30.70.980">
    <property type="match status" value="2"/>
</dbReference>
<comment type="subcellular location">
    <subcellularLocation>
        <location evidence="6">Cytoplasm</location>
    </subcellularLocation>
</comment>
<dbReference type="GO" id="GO:0003677">
    <property type="term" value="F:DNA binding"/>
    <property type="evidence" value="ECO:0007669"/>
    <property type="project" value="UniProtKB-UniRule"/>
</dbReference>
<dbReference type="Pfam" id="PF20772">
    <property type="entry name" value="TACO1_YebC_N"/>
    <property type="match status" value="1"/>
</dbReference>
<dbReference type="GO" id="GO:0005829">
    <property type="term" value="C:cytosol"/>
    <property type="evidence" value="ECO:0007669"/>
    <property type="project" value="TreeGrafter"/>
</dbReference>
<organism evidence="9 10">
    <name type="scientific">Carboxydothermus pertinax</name>
    <dbReference type="NCBI Taxonomy" id="870242"/>
    <lineage>
        <taxon>Bacteria</taxon>
        <taxon>Bacillati</taxon>
        <taxon>Bacillota</taxon>
        <taxon>Clostridia</taxon>
        <taxon>Thermoanaerobacterales</taxon>
        <taxon>Thermoanaerobacteraceae</taxon>
        <taxon>Carboxydothermus</taxon>
    </lineage>
</organism>
<evidence type="ECO:0000259" key="8">
    <source>
        <dbReference type="Pfam" id="PF20772"/>
    </source>
</evidence>
<comment type="caution">
    <text evidence="9">The sequence shown here is derived from an EMBL/GenBank/DDBJ whole genome shotgun (WGS) entry which is preliminary data.</text>
</comment>
<keyword evidence="2 6" id="KW-0963">Cytoplasm</keyword>
<feature type="domain" description="TACO1/YebC-like N-terminal" evidence="8">
    <location>
        <begin position="5"/>
        <end position="76"/>
    </location>
</feature>
<dbReference type="InterPro" id="IPR048300">
    <property type="entry name" value="TACO1_YebC-like_2nd/3rd_dom"/>
</dbReference>
<evidence type="ECO:0000256" key="6">
    <source>
        <dbReference type="HAMAP-Rule" id="MF_00693"/>
    </source>
</evidence>
<dbReference type="InterPro" id="IPR029072">
    <property type="entry name" value="YebC-like"/>
</dbReference>
<keyword evidence="10" id="KW-1185">Reference proteome</keyword>
<keyword evidence="5 6" id="KW-0804">Transcription</keyword>
<dbReference type="AlphaFoldDB" id="A0A1L8CXZ7"/>
<feature type="domain" description="TACO1/YebC-like second and third" evidence="7">
    <location>
        <begin position="82"/>
        <end position="240"/>
    </location>
</feature>
<dbReference type="InterPro" id="IPR049083">
    <property type="entry name" value="TACO1_YebC_N"/>
</dbReference>
<dbReference type="FunFam" id="3.30.70.980:FF:000002">
    <property type="entry name" value="Probable transcriptional regulatory protein YebC"/>
    <property type="match status" value="1"/>
</dbReference>
<evidence type="ECO:0000259" key="7">
    <source>
        <dbReference type="Pfam" id="PF01709"/>
    </source>
</evidence>
<dbReference type="STRING" id="870242.cpu_22770"/>
<dbReference type="NCBIfam" id="TIGR01033">
    <property type="entry name" value="YebC/PmpR family DNA-binding transcriptional regulator"/>
    <property type="match status" value="1"/>
</dbReference>